<evidence type="ECO:0000313" key="3">
    <source>
        <dbReference type="EMBL" id="TDY65173.1"/>
    </source>
</evidence>
<evidence type="ECO:0000256" key="1">
    <source>
        <dbReference type="SAM" id="MobiDB-lite"/>
    </source>
</evidence>
<proteinExistence type="predicted"/>
<accession>A0A4R8MGQ0</accession>
<dbReference type="AlphaFoldDB" id="A0A4R8MGQ0"/>
<dbReference type="EMBL" id="SORI01000001">
    <property type="protein sequence ID" value="TDY65173.1"/>
    <property type="molecule type" value="Genomic_DNA"/>
</dbReference>
<dbReference type="Gene3D" id="1.10.287.110">
    <property type="entry name" value="DnaJ domain"/>
    <property type="match status" value="1"/>
</dbReference>
<dbReference type="PROSITE" id="PS50076">
    <property type="entry name" value="DNAJ_2"/>
    <property type="match status" value="1"/>
</dbReference>
<dbReference type="SMART" id="SM00271">
    <property type="entry name" value="DnaJ"/>
    <property type="match status" value="1"/>
</dbReference>
<organism evidence="3 4">
    <name type="scientific">Aminivibrio pyruvatiphilus</name>
    <dbReference type="NCBI Taxonomy" id="1005740"/>
    <lineage>
        <taxon>Bacteria</taxon>
        <taxon>Thermotogati</taxon>
        <taxon>Synergistota</taxon>
        <taxon>Synergistia</taxon>
        <taxon>Synergistales</taxon>
        <taxon>Aminobacteriaceae</taxon>
        <taxon>Aminivibrio</taxon>
    </lineage>
</organism>
<feature type="domain" description="J" evidence="2">
    <location>
        <begin position="9"/>
        <end position="82"/>
    </location>
</feature>
<dbReference type="InterPro" id="IPR050817">
    <property type="entry name" value="DjlA_DnaK_co-chaperone"/>
</dbReference>
<evidence type="ECO:0000259" key="2">
    <source>
        <dbReference type="PROSITE" id="PS50076"/>
    </source>
</evidence>
<dbReference type="RefSeq" id="WP_133955634.1">
    <property type="nucleotide sequence ID" value="NZ_SORI01000001.1"/>
</dbReference>
<reference evidence="3 4" key="1">
    <citation type="submission" date="2019-03" db="EMBL/GenBank/DDBJ databases">
        <title>Genomic Encyclopedia of Type Strains, Phase IV (KMG-IV): sequencing the most valuable type-strain genomes for metagenomic binning, comparative biology and taxonomic classification.</title>
        <authorList>
            <person name="Goeker M."/>
        </authorList>
    </citation>
    <scope>NUCLEOTIDE SEQUENCE [LARGE SCALE GENOMIC DNA]</scope>
    <source>
        <strain evidence="3 4">DSM 25964</strain>
    </source>
</reference>
<gene>
    <name evidence="3" type="ORF">C8D99_101324</name>
</gene>
<dbReference type="PANTHER" id="PTHR24074">
    <property type="entry name" value="CO-CHAPERONE PROTEIN DJLA"/>
    <property type="match status" value="1"/>
</dbReference>
<dbReference type="CDD" id="cd06257">
    <property type="entry name" value="DnaJ"/>
    <property type="match status" value="1"/>
</dbReference>
<dbReference type="Proteomes" id="UP000295066">
    <property type="component" value="Unassembled WGS sequence"/>
</dbReference>
<dbReference type="InterPro" id="IPR001623">
    <property type="entry name" value="DnaJ_domain"/>
</dbReference>
<dbReference type="OrthoDB" id="9779889at2"/>
<dbReference type="InterPro" id="IPR036869">
    <property type="entry name" value="J_dom_sf"/>
</dbReference>
<comment type="caution">
    <text evidence="3">The sequence shown here is derived from an EMBL/GenBank/DDBJ whole genome shotgun (WGS) entry which is preliminary data.</text>
</comment>
<dbReference type="SUPFAM" id="SSF46565">
    <property type="entry name" value="Chaperone J-domain"/>
    <property type="match status" value="1"/>
</dbReference>
<name>A0A4R8MGQ0_9BACT</name>
<protein>
    <submittedName>
        <fullName evidence="3">DnaJ-like protein</fullName>
    </submittedName>
</protein>
<feature type="compositionally biased region" description="Basic and acidic residues" evidence="1">
    <location>
        <begin position="69"/>
        <end position="89"/>
    </location>
</feature>
<keyword evidence="4" id="KW-1185">Reference proteome</keyword>
<evidence type="ECO:0000313" key="4">
    <source>
        <dbReference type="Proteomes" id="UP000295066"/>
    </source>
</evidence>
<dbReference type="Pfam" id="PF00226">
    <property type="entry name" value="DnaJ"/>
    <property type="match status" value="1"/>
</dbReference>
<sequence length="335" mass="36570">MAVPLEILDCFEILGIPPGAHPGEIRSAFRRLALSFHPDVAGAREAGRFEAIAAAYAVLKSASPGEVADALKKGRKSPDAAPRKEREGSPFRWRRKRQDPPPPSGKRKEEEESSGRVRELLVERALVEAELSVARLLERSRAGESAGNVSRIVMRLLGAHPGVRLLALGALGRKAPEGEVFAALLEMVRLWPVDEDVLEHLVLLDYSPDRRRKMAEALAARAGALPERAALVFLRWISLLPDRGDILGKILSHQSARVLAAALSLWPGGVLPDDLALIRLLKRDEDGILVPLLRILKSRGAPPWAAPRLAALSEKHPSAAVRVWARSIVRAENLV</sequence>
<feature type="region of interest" description="Disordered" evidence="1">
    <location>
        <begin position="69"/>
        <end position="114"/>
    </location>
</feature>